<gene>
    <name evidence="6" type="ORF">PS925_01204</name>
</gene>
<name>A0A5E7T056_PSEFL</name>
<dbReference type="InterPro" id="IPR003313">
    <property type="entry name" value="AraC-bd"/>
</dbReference>
<dbReference type="PROSITE" id="PS01124">
    <property type="entry name" value="HTH_ARAC_FAMILY_2"/>
    <property type="match status" value="1"/>
</dbReference>
<comment type="function">
    <text evidence="4">Regulatory protein of the TOL plasmid xyl operons. XylS activates the xylXYZLTEGFJQKIH operon required for the degradation of toluene, m-xylene and p-xylene.</text>
</comment>
<organism evidence="6 7">
    <name type="scientific">Pseudomonas fluorescens</name>
    <dbReference type="NCBI Taxonomy" id="294"/>
    <lineage>
        <taxon>Bacteria</taxon>
        <taxon>Pseudomonadati</taxon>
        <taxon>Pseudomonadota</taxon>
        <taxon>Gammaproteobacteria</taxon>
        <taxon>Pseudomonadales</taxon>
        <taxon>Pseudomonadaceae</taxon>
        <taxon>Pseudomonas</taxon>
    </lineage>
</organism>
<sequence length="288" mass="31883">MQSLAHNKDKECRITCTGKIERIEGYLSTKATTPHRHDTYSIGRTLSGVHNIAYRGSVRHSLPGSTFVLHPDEEHSGAAATEDGVIYQVLQIEPALIQQVLGGKPLPFVAEGISTNRRLFDATARLLQAVDHPQDPLQEDDAIFDLAMALNDAHGLPAPAHSYDYKAAERARAFILDSIEHTITMEELADSVGRDRWALSRDFRILFGTSPHRYLNMRRLDQVKAGLVNGESLTEATINAGFFDQSHMTRHFTKTFGLSPARWLKLREISSTPSSSAALDLDYAAFGS</sequence>
<evidence type="ECO:0000313" key="7">
    <source>
        <dbReference type="Proteomes" id="UP000412311"/>
    </source>
</evidence>
<dbReference type="InterPro" id="IPR037923">
    <property type="entry name" value="HTH-like"/>
</dbReference>
<dbReference type="PANTHER" id="PTHR46796">
    <property type="entry name" value="HTH-TYPE TRANSCRIPTIONAL ACTIVATOR RHAS-RELATED"/>
    <property type="match status" value="1"/>
</dbReference>
<dbReference type="Proteomes" id="UP000412311">
    <property type="component" value="Unassembled WGS sequence"/>
</dbReference>
<protein>
    <recommendedName>
        <fullName evidence="5">HTH araC/xylS-type domain-containing protein</fullName>
    </recommendedName>
</protein>
<feature type="domain" description="HTH araC/xylS-type" evidence="5">
    <location>
        <begin position="169"/>
        <end position="266"/>
    </location>
</feature>
<evidence type="ECO:0000313" key="6">
    <source>
        <dbReference type="EMBL" id="VVP89043.1"/>
    </source>
</evidence>
<dbReference type="EMBL" id="CABVJG010000003">
    <property type="protein sequence ID" value="VVP89043.1"/>
    <property type="molecule type" value="Genomic_DNA"/>
</dbReference>
<evidence type="ECO:0000256" key="1">
    <source>
        <dbReference type="ARBA" id="ARBA00023015"/>
    </source>
</evidence>
<reference evidence="6 7" key="1">
    <citation type="submission" date="2019-09" db="EMBL/GenBank/DDBJ databases">
        <authorList>
            <person name="Chandra G."/>
            <person name="Truman W A."/>
        </authorList>
    </citation>
    <scope>NUCLEOTIDE SEQUENCE [LARGE SCALE GENOMIC DNA]</scope>
    <source>
        <strain evidence="6">PS925</strain>
    </source>
</reference>
<evidence type="ECO:0000256" key="3">
    <source>
        <dbReference type="ARBA" id="ARBA00023163"/>
    </source>
</evidence>
<evidence type="ECO:0000259" key="5">
    <source>
        <dbReference type="PROSITE" id="PS01124"/>
    </source>
</evidence>
<dbReference type="InterPro" id="IPR009057">
    <property type="entry name" value="Homeodomain-like_sf"/>
</dbReference>
<dbReference type="PANTHER" id="PTHR46796:SF2">
    <property type="entry name" value="TRANSCRIPTIONAL REGULATORY PROTEIN"/>
    <property type="match status" value="1"/>
</dbReference>
<keyword evidence="2" id="KW-0238">DNA-binding</keyword>
<dbReference type="Gene3D" id="1.10.10.60">
    <property type="entry name" value="Homeodomain-like"/>
    <property type="match status" value="1"/>
</dbReference>
<dbReference type="AlphaFoldDB" id="A0A5E7T056"/>
<proteinExistence type="predicted"/>
<dbReference type="SUPFAM" id="SSF51215">
    <property type="entry name" value="Regulatory protein AraC"/>
    <property type="match status" value="1"/>
</dbReference>
<dbReference type="GO" id="GO:0003700">
    <property type="term" value="F:DNA-binding transcription factor activity"/>
    <property type="evidence" value="ECO:0007669"/>
    <property type="project" value="InterPro"/>
</dbReference>
<keyword evidence="3" id="KW-0804">Transcription</keyword>
<dbReference type="InterPro" id="IPR050204">
    <property type="entry name" value="AraC_XylS_family_regulators"/>
</dbReference>
<dbReference type="SMART" id="SM00342">
    <property type="entry name" value="HTH_ARAC"/>
    <property type="match status" value="1"/>
</dbReference>
<keyword evidence="1" id="KW-0805">Transcription regulation</keyword>
<dbReference type="InterPro" id="IPR018060">
    <property type="entry name" value="HTH_AraC"/>
</dbReference>
<accession>A0A5E7T056</accession>
<dbReference type="Pfam" id="PF02311">
    <property type="entry name" value="AraC_binding"/>
    <property type="match status" value="1"/>
</dbReference>
<dbReference type="RefSeq" id="WP_150793016.1">
    <property type="nucleotide sequence ID" value="NZ_CABVJG010000003.1"/>
</dbReference>
<evidence type="ECO:0000256" key="2">
    <source>
        <dbReference type="ARBA" id="ARBA00023125"/>
    </source>
</evidence>
<dbReference type="GO" id="GO:0043565">
    <property type="term" value="F:sequence-specific DNA binding"/>
    <property type="evidence" value="ECO:0007669"/>
    <property type="project" value="InterPro"/>
</dbReference>
<evidence type="ECO:0000256" key="4">
    <source>
        <dbReference type="ARBA" id="ARBA00037345"/>
    </source>
</evidence>
<dbReference type="Pfam" id="PF12833">
    <property type="entry name" value="HTH_18"/>
    <property type="match status" value="1"/>
</dbReference>
<dbReference type="SUPFAM" id="SSF46689">
    <property type="entry name" value="Homeodomain-like"/>
    <property type="match status" value="2"/>
</dbReference>